<proteinExistence type="predicted"/>
<accession>A0A645C223</accession>
<evidence type="ECO:0000313" key="1">
    <source>
        <dbReference type="EMBL" id="MPM71876.1"/>
    </source>
</evidence>
<dbReference type="AlphaFoldDB" id="A0A645C223"/>
<comment type="caution">
    <text evidence="1">The sequence shown here is derived from an EMBL/GenBank/DDBJ whole genome shotgun (WGS) entry which is preliminary data.</text>
</comment>
<reference evidence="1" key="1">
    <citation type="submission" date="2019-08" db="EMBL/GenBank/DDBJ databases">
        <authorList>
            <person name="Kucharzyk K."/>
            <person name="Murdoch R.W."/>
            <person name="Higgins S."/>
            <person name="Loffler F."/>
        </authorList>
    </citation>
    <scope>NUCLEOTIDE SEQUENCE</scope>
</reference>
<organism evidence="1">
    <name type="scientific">bioreactor metagenome</name>
    <dbReference type="NCBI Taxonomy" id="1076179"/>
    <lineage>
        <taxon>unclassified sequences</taxon>
        <taxon>metagenomes</taxon>
        <taxon>ecological metagenomes</taxon>
    </lineage>
</organism>
<sequence length="193" mass="20754">MTGDGLGGQRLGVQPPPAAELRPVGAEDLLVNPGQGQAHPVALAVDGRKVAGRHQKAPLQIPAQKDDAVAVFIVRTDPFKALPRKVVFPQGPAPQVEGVGRPEEGVQLPVLFLLQQRPVQLALKMPFVYLTQLSPHEQQLLARMGQHIAVKHPHPGELQGLLPGHFAQKRALHVHHLIVGKGEQEALGKGVHE</sequence>
<gene>
    <name evidence="1" type="ORF">SDC9_118847</name>
</gene>
<name>A0A645C223_9ZZZZ</name>
<protein>
    <submittedName>
        <fullName evidence="1">Uncharacterized protein</fullName>
    </submittedName>
</protein>
<dbReference type="EMBL" id="VSSQ01024389">
    <property type="protein sequence ID" value="MPM71876.1"/>
    <property type="molecule type" value="Genomic_DNA"/>
</dbReference>